<organism evidence="4 5">
    <name type="scientific">Prevotella herbatica</name>
    <dbReference type="NCBI Taxonomy" id="2801997"/>
    <lineage>
        <taxon>Bacteria</taxon>
        <taxon>Pseudomonadati</taxon>
        <taxon>Bacteroidota</taxon>
        <taxon>Bacteroidia</taxon>
        <taxon>Bacteroidales</taxon>
        <taxon>Prevotellaceae</taxon>
        <taxon>Prevotella</taxon>
    </lineage>
</organism>
<dbReference type="InterPro" id="IPR029052">
    <property type="entry name" value="Metallo-depent_PP-like"/>
</dbReference>
<dbReference type="EMBL" id="AP024484">
    <property type="protein sequence ID" value="BCS85700.1"/>
    <property type="molecule type" value="Genomic_DNA"/>
</dbReference>
<evidence type="ECO:0000313" key="5">
    <source>
        <dbReference type="Proteomes" id="UP001319045"/>
    </source>
</evidence>
<sequence>MNYMKFRYLFISVLCCIASVGFAQKHLTILHTNDTHSCILPLKTTLADTLLAGRAGFIRRISMLDQERAKDKNLLLFDSGDFSQGSPFYTLFKGDVEIGLMNRMHYDAGTIGNHEFDYGMENMARIFKMANFPILCSNYDLKGTPLESVVKKYTIIKRNGVKIGVFALDPKLDGLVSKANYGIIKYLDPIAVANELATMLKNDKKCDLVICISHLGWEENGMGDQMMIAGSRNIDLVLGGHSHTYFRTLRYIKNLDGKKVPVDQNGKNAIYVGKMILDFTQSKK</sequence>
<dbReference type="SUPFAM" id="SSF56300">
    <property type="entry name" value="Metallo-dependent phosphatases"/>
    <property type="match status" value="1"/>
</dbReference>
<keyword evidence="5" id="KW-1185">Reference proteome</keyword>
<keyword evidence="2" id="KW-0732">Signal</keyword>
<feature type="chain" id="PRO_5045115436" evidence="2">
    <location>
        <begin position="24"/>
        <end position="284"/>
    </location>
</feature>
<reference evidence="4 5" key="1">
    <citation type="journal article" date="2022" name="Int. J. Syst. Evol. Microbiol.">
        <title>Prevotella herbatica sp. nov., a plant polysaccharide-decomposing anaerobic bacterium isolated from a methanogenic reactor.</title>
        <authorList>
            <person name="Uek A."/>
            <person name="Tonouchi A."/>
            <person name="Kaku N."/>
            <person name="Ueki K."/>
        </authorList>
    </citation>
    <scope>NUCLEOTIDE SEQUENCE [LARGE SCALE GENOMIC DNA]</scope>
    <source>
        <strain evidence="4 5">WR041</strain>
    </source>
</reference>
<proteinExistence type="inferred from homology"/>
<accession>A0ABN6EKF8</accession>
<dbReference type="PROSITE" id="PS00786">
    <property type="entry name" value="5_NUCLEOTIDASE_2"/>
    <property type="match status" value="1"/>
</dbReference>
<feature type="signal peptide" evidence="2">
    <location>
        <begin position="1"/>
        <end position="23"/>
    </location>
</feature>
<comment type="similarity">
    <text evidence="1">Belongs to the 5'-nucleotidase family.</text>
</comment>
<dbReference type="PANTHER" id="PTHR11575">
    <property type="entry name" value="5'-NUCLEOTIDASE-RELATED"/>
    <property type="match status" value="1"/>
</dbReference>
<dbReference type="Proteomes" id="UP001319045">
    <property type="component" value="Chromosome"/>
</dbReference>
<dbReference type="Gene3D" id="3.60.21.10">
    <property type="match status" value="1"/>
</dbReference>
<dbReference type="Pfam" id="PF00149">
    <property type="entry name" value="Metallophos"/>
    <property type="match status" value="1"/>
</dbReference>
<dbReference type="InterPro" id="IPR006146">
    <property type="entry name" value="5'-Nucleotdase_CS"/>
</dbReference>
<evidence type="ECO:0000259" key="3">
    <source>
        <dbReference type="Pfam" id="PF00149"/>
    </source>
</evidence>
<dbReference type="CDD" id="cd00845">
    <property type="entry name" value="MPP_UshA_N_like"/>
    <property type="match status" value="1"/>
</dbReference>
<evidence type="ECO:0000256" key="1">
    <source>
        <dbReference type="ARBA" id="ARBA00006654"/>
    </source>
</evidence>
<dbReference type="PRINTS" id="PR01607">
    <property type="entry name" value="APYRASEFAMLY"/>
</dbReference>
<gene>
    <name evidence="4" type="ORF">prwr041_15930</name>
</gene>
<dbReference type="InterPro" id="IPR006179">
    <property type="entry name" value="5_nucleotidase/apyrase"/>
</dbReference>
<protein>
    <submittedName>
        <fullName evidence="4">Metallophosphatase</fullName>
    </submittedName>
</protein>
<evidence type="ECO:0000256" key="2">
    <source>
        <dbReference type="SAM" id="SignalP"/>
    </source>
</evidence>
<name>A0ABN6EKF8_9BACT</name>
<dbReference type="InterPro" id="IPR004843">
    <property type="entry name" value="Calcineurin-like_PHP"/>
</dbReference>
<feature type="domain" description="Calcineurin-like phosphoesterase" evidence="3">
    <location>
        <begin position="27"/>
        <end position="245"/>
    </location>
</feature>
<evidence type="ECO:0000313" key="4">
    <source>
        <dbReference type="EMBL" id="BCS85700.1"/>
    </source>
</evidence>
<dbReference type="PANTHER" id="PTHR11575:SF24">
    <property type="entry name" value="5'-NUCLEOTIDASE"/>
    <property type="match status" value="1"/>
</dbReference>